<dbReference type="PANTHER" id="PTHR22960:SF0">
    <property type="entry name" value="MOLYBDENUM COFACTOR BIOSYNTHESIS PROTEIN 1"/>
    <property type="match status" value="1"/>
</dbReference>
<evidence type="ECO:0000259" key="10">
    <source>
        <dbReference type="PROSITE" id="PS51918"/>
    </source>
</evidence>
<feature type="domain" description="Radical SAM core" evidence="10">
    <location>
        <begin position="10"/>
        <end position="222"/>
    </location>
</feature>
<dbReference type="GO" id="GO:0005525">
    <property type="term" value="F:GTP binding"/>
    <property type="evidence" value="ECO:0007669"/>
    <property type="project" value="UniProtKB-KW"/>
</dbReference>
<dbReference type="eggNOG" id="COG2896">
    <property type="taxonomic scope" value="Bacteria"/>
</dbReference>
<keyword evidence="4" id="KW-0547">Nucleotide-binding</keyword>
<evidence type="ECO:0000256" key="8">
    <source>
        <dbReference type="ARBA" id="ARBA00023150"/>
    </source>
</evidence>
<keyword evidence="7" id="KW-0342">GTP-binding</keyword>
<keyword evidence="12" id="KW-1185">Reference proteome</keyword>
<keyword evidence="9" id="KW-0456">Lyase</keyword>
<reference evidence="11 12" key="2">
    <citation type="journal article" date="2011" name="J. Bacteriol.">
        <title>Complete genome sequences for the anaerobic, extremely thermophilic plant biomass-degrading bacteria Caldicellulosiruptor hydrothermalis, Caldicellulosiruptor kristjanssonii, Caldicellulosiruptor kronotskyensis, Caldicellulosiruptor owensenis, and Caldicellulosiruptor lactoaceticus.</title>
        <authorList>
            <person name="Blumer-Schuette S.E."/>
            <person name="Ozdemir I."/>
            <person name="Mistry D."/>
            <person name="Lucas S."/>
            <person name="Lapidus A."/>
            <person name="Cheng J.F."/>
            <person name="Goodwin L.A."/>
            <person name="Pitluck S."/>
            <person name="Land M.L."/>
            <person name="Hauser L.J."/>
            <person name="Woyke T."/>
            <person name="Mikhailova N."/>
            <person name="Pati A."/>
            <person name="Kyrpides N.C."/>
            <person name="Ivanova N."/>
            <person name="Detter J.C."/>
            <person name="Walston-Davenport K."/>
            <person name="Han S."/>
            <person name="Adams M.W."/>
            <person name="Kelly R.M."/>
        </authorList>
    </citation>
    <scope>NUCLEOTIDE SEQUENCE [LARGE SCALE GENOMIC DNA]</scope>
    <source>
        <strain evidence="12">ATCC 700167 / DSM 13100 / OL</strain>
    </source>
</reference>
<dbReference type="Proteomes" id="UP000006889">
    <property type="component" value="Chromosome"/>
</dbReference>
<dbReference type="InterPro" id="IPR007197">
    <property type="entry name" value="rSAM"/>
</dbReference>
<dbReference type="InterPro" id="IPR006638">
    <property type="entry name" value="Elp3/MiaA/NifB-like_rSAM"/>
</dbReference>
<proteinExistence type="predicted"/>
<dbReference type="PANTHER" id="PTHR22960">
    <property type="entry name" value="MOLYBDOPTERIN COFACTOR SYNTHESIS PROTEIN A"/>
    <property type="match status" value="1"/>
</dbReference>
<dbReference type="InterPro" id="IPR040064">
    <property type="entry name" value="MoaA-like"/>
</dbReference>
<reference key="1">
    <citation type="submission" date="2010-09" db="EMBL/GenBank/DDBJ databases">
        <title>Complete sequence of Caldicellulosiruptor owensensis OL.</title>
        <authorList>
            <consortium name="US DOE Joint Genome Institute"/>
            <person name="Lucas S."/>
            <person name="Copeland A."/>
            <person name="Lapidus A."/>
            <person name="Cheng J.-F."/>
            <person name="Bruce D."/>
            <person name="Goodwin L."/>
            <person name="Pitluck S."/>
            <person name="Davenport K."/>
            <person name="Detter J.C."/>
            <person name="Han C."/>
            <person name="Tapia R."/>
            <person name="Land M."/>
            <person name="Hauser L."/>
            <person name="Chang Y.-J."/>
            <person name="Jeffries C."/>
            <person name="Kyrpides N."/>
            <person name="Ivanova N."/>
            <person name="Mikhailova N."/>
            <person name="Blumer-Schuette S.E."/>
            <person name="Kelly R.M."/>
            <person name="Woyke T."/>
        </authorList>
    </citation>
    <scope>NUCLEOTIDE SEQUENCE</scope>
    <source>
        <strain>OL</strain>
    </source>
</reference>
<dbReference type="GO" id="GO:0051539">
    <property type="term" value="F:4 iron, 4 sulfur cluster binding"/>
    <property type="evidence" value="ECO:0007669"/>
    <property type="project" value="UniProtKB-KW"/>
</dbReference>
<name>E4Q585_CALOW</name>
<dbReference type="SFLD" id="SFLDS00029">
    <property type="entry name" value="Radical_SAM"/>
    <property type="match status" value="1"/>
</dbReference>
<evidence type="ECO:0000256" key="1">
    <source>
        <dbReference type="ARBA" id="ARBA00022485"/>
    </source>
</evidence>
<dbReference type="EMBL" id="CP002216">
    <property type="protein sequence ID" value="ADQ04252.1"/>
    <property type="molecule type" value="Genomic_DNA"/>
</dbReference>
<dbReference type="Pfam" id="PF04055">
    <property type="entry name" value="Radical_SAM"/>
    <property type="match status" value="1"/>
</dbReference>
<dbReference type="GO" id="GO:0006777">
    <property type="term" value="P:Mo-molybdopterin cofactor biosynthetic process"/>
    <property type="evidence" value="ECO:0007669"/>
    <property type="project" value="UniProtKB-KW"/>
</dbReference>
<dbReference type="PROSITE" id="PS51918">
    <property type="entry name" value="RADICAL_SAM"/>
    <property type="match status" value="1"/>
</dbReference>
<dbReference type="AlphaFoldDB" id="E4Q585"/>
<keyword evidence="1" id="KW-0004">4Fe-4S</keyword>
<dbReference type="InterPro" id="IPR013483">
    <property type="entry name" value="MoaA"/>
</dbReference>
<evidence type="ECO:0000256" key="4">
    <source>
        <dbReference type="ARBA" id="ARBA00022741"/>
    </source>
</evidence>
<dbReference type="GO" id="GO:0061798">
    <property type="term" value="F:GTP 3',8'-cyclase activity"/>
    <property type="evidence" value="ECO:0007669"/>
    <property type="project" value="TreeGrafter"/>
</dbReference>
<evidence type="ECO:0000313" key="11">
    <source>
        <dbReference type="EMBL" id="ADQ04252.1"/>
    </source>
</evidence>
<dbReference type="InterPro" id="IPR050105">
    <property type="entry name" value="MoCo_biosynth_MoaA/MoaC"/>
</dbReference>
<evidence type="ECO:0000256" key="9">
    <source>
        <dbReference type="ARBA" id="ARBA00023239"/>
    </source>
</evidence>
<evidence type="ECO:0000313" key="12">
    <source>
        <dbReference type="Proteomes" id="UP000006889"/>
    </source>
</evidence>
<sequence length="314" mass="36492">MKKVMKMFDGYSRKIDYLRLSVTDRCNFFCMYCRTKDLCYERAEQLSKGEIFRIISAFKKLGIQKLRITGGEPFLRDDIFEIIEFAHSIGIENINITTNGWLDTEKIKKVIKSPLKSVNISLDTLDKEKYRFVTGIDGLDKVLTAIDKLRDHKRVKINTVLIRSVNLDEIEDLISFAKKRDVIIRFIELMPISIAKQIFEDEFVSKDEVIKRFKGIKEVSTKEVSAAKYYYVEDFDYTVGFISSVSDHFCKTCNKIRVSSTGVLYNCLFDKNGLNLKDFLDDENLLIKKMEDFVKTKKLIRSLKSDMPMFKIGG</sequence>
<dbReference type="GO" id="GO:0061799">
    <property type="term" value="F:cyclic pyranopterin monophosphate synthase activity"/>
    <property type="evidence" value="ECO:0007669"/>
    <property type="project" value="TreeGrafter"/>
</dbReference>
<dbReference type="SFLD" id="SFLDG01067">
    <property type="entry name" value="SPASM/twitch_domain_containing"/>
    <property type="match status" value="1"/>
</dbReference>
<dbReference type="SMART" id="SM00729">
    <property type="entry name" value="Elp3"/>
    <property type="match status" value="1"/>
</dbReference>
<organism evidence="11 12">
    <name type="scientific">Caldicellulosiruptor owensensis (strain ATCC 700167 / DSM 13100 / OL)</name>
    <dbReference type="NCBI Taxonomy" id="632518"/>
    <lineage>
        <taxon>Bacteria</taxon>
        <taxon>Bacillati</taxon>
        <taxon>Bacillota</taxon>
        <taxon>Bacillota incertae sedis</taxon>
        <taxon>Caldicellulosiruptorales</taxon>
        <taxon>Caldicellulosiruptoraceae</taxon>
        <taxon>Caldicellulosiruptor</taxon>
    </lineage>
</organism>
<keyword evidence="5" id="KW-0408">Iron</keyword>
<dbReference type="KEGG" id="cow:Calow_0676"/>
<dbReference type="SUPFAM" id="SSF102114">
    <property type="entry name" value="Radical SAM enzymes"/>
    <property type="match status" value="1"/>
</dbReference>
<dbReference type="NCBIfam" id="TIGR02666">
    <property type="entry name" value="moaA"/>
    <property type="match status" value="1"/>
</dbReference>
<keyword evidence="6" id="KW-0411">Iron-sulfur</keyword>
<gene>
    <name evidence="11" type="ordered locus">Calow_0676</name>
</gene>
<keyword evidence="8" id="KW-0501">Molybdenum cofactor biosynthesis</keyword>
<dbReference type="InterPro" id="IPR058240">
    <property type="entry name" value="rSAM_sf"/>
</dbReference>
<dbReference type="Pfam" id="PF06463">
    <property type="entry name" value="Mob_synth_C"/>
    <property type="match status" value="1"/>
</dbReference>
<dbReference type="GO" id="GO:0046872">
    <property type="term" value="F:metal ion binding"/>
    <property type="evidence" value="ECO:0007669"/>
    <property type="project" value="UniProtKB-KW"/>
</dbReference>
<keyword evidence="2" id="KW-0949">S-adenosyl-L-methionine</keyword>
<protein>
    <submittedName>
        <fullName evidence="11">Radical SAM domain protein</fullName>
    </submittedName>
</protein>
<dbReference type="CDD" id="cd01335">
    <property type="entry name" value="Radical_SAM"/>
    <property type="match status" value="1"/>
</dbReference>
<evidence type="ECO:0000256" key="3">
    <source>
        <dbReference type="ARBA" id="ARBA00022723"/>
    </source>
</evidence>
<keyword evidence="3" id="KW-0479">Metal-binding</keyword>
<dbReference type="InterPro" id="IPR013785">
    <property type="entry name" value="Aldolase_TIM"/>
</dbReference>
<dbReference type="HOGENOM" id="CLU_009273_0_1_9"/>
<dbReference type="STRING" id="632518.Calow_0676"/>
<evidence type="ECO:0000256" key="6">
    <source>
        <dbReference type="ARBA" id="ARBA00023014"/>
    </source>
</evidence>
<evidence type="ECO:0000256" key="2">
    <source>
        <dbReference type="ARBA" id="ARBA00022691"/>
    </source>
</evidence>
<dbReference type="Gene3D" id="3.20.20.70">
    <property type="entry name" value="Aldolase class I"/>
    <property type="match status" value="1"/>
</dbReference>
<dbReference type="InterPro" id="IPR010505">
    <property type="entry name" value="MoaA_twitch"/>
</dbReference>
<dbReference type="SFLD" id="SFLDG01383">
    <property type="entry name" value="cyclic_pyranopterin_phosphate"/>
    <property type="match status" value="1"/>
</dbReference>
<evidence type="ECO:0000256" key="5">
    <source>
        <dbReference type="ARBA" id="ARBA00023004"/>
    </source>
</evidence>
<dbReference type="SFLD" id="SFLDG01386">
    <property type="entry name" value="main_SPASM_domain-containing"/>
    <property type="match status" value="1"/>
</dbReference>
<evidence type="ECO:0000256" key="7">
    <source>
        <dbReference type="ARBA" id="ARBA00023134"/>
    </source>
</evidence>
<accession>E4Q585</accession>